<evidence type="ECO:0000256" key="1">
    <source>
        <dbReference type="ARBA" id="ARBA00004496"/>
    </source>
</evidence>
<dbReference type="AlphaFoldDB" id="A0A5B9QKJ2"/>
<dbReference type="Pfam" id="PF00072">
    <property type="entry name" value="Response_reg"/>
    <property type="match status" value="1"/>
</dbReference>
<dbReference type="GO" id="GO:0006355">
    <property type="term" value="P:regulation of DNA-templated transcription"/>
    <property type="evidence" value="ECO:0007669"/>
    <property type="project" value="InterPro"/>
</dbReference>
<dbReference type="FunFam" id="1.10.10.10:FF:000099">
    <property type="entry name" value="Two-component system response regulator TorR"/>
    <property type="match status" value="1"/>
</dbReference>
<dbReference type="InterPro" id="IPR001867">
    <property type="entry name" value="OmpR/PhoB-type_DNA-bd"/>
</dbReference>
<organism evidence="12 13">
    <name type="scientific">Roseimaritima ulvae</name>
    <dbReference type="NCBI Taxonomy" id="980254"/>
    <lineage>
        <taxon>Bacteria</taxon>
        <taxon>Pseudomonadati</taxon>
        <taxon>Planctomycetota</taxon>
        <taxon>Planctomycetia</taxon>
        <taxon>Pirellulales</taxon>
        <taxon>Pirellulaceae</taxon>
        <taxon>Roseimaritima</taxon>
    </lineage>
</organism>
<accession>A0A5B9QKJ2</accession>
<name>A0A5B9QKJ2_9BACT</name>
<dbReference type="EMBL" id="CP042914">
    <property type="protein sequence ID" value="QEG39627.1"/>
    <property type="molecule type" value="Genomic_DNA"/>
</dbReference>
<keyword evidence="13" id="KW-1185">Reference proteome</keyword>
<evidence type="ECO:0000313" key="12">
    <source>
        <dbReference type="EMBL" id="QEG39627.1"/>
    </source>
</evidence>
<evidence type="ECO:0000259" key="10">
    <source>
        <dbReference type="PROSITE" id="PS50110"/>
    </source>
</evidence>
<dbReference type="GO" id="GO:0005829">
    <property type="term" value="C:cytosol"/>
    <property type="evidence" value="ECO:0007669"/>
    <property type="project" value="TreeGrafter"/>
</dbReference>
<evidence type="ECO:0000256" key="8">
    <source>
        <dbReference type="PROSITE-ProRule" id="PRU00169"/>
    </source>
</evidence>
<dbReference type="PANTHER" id="PTHR48111:SF21">
    <property type="entry name" value="DNA-BINDING DUAL MASTER TRANSCRIPTIONAL REGULATOR RPAA"/>
    <property type="match status" value="1"/>
</dbReference>
<evidence type="ECO:0000259" key="11">
    <source>
        <dbReference type="PROSITE" id="PS51755"/>
    </source>
</evidence>
<evidence type="ECO:0000256" key="7">
    <source>
        <dbReference type="ARBA" id="ARBA00023163"/>
    </source>
</evidence>
<feature type="domain" description="OmpR/PhoB-type" evidence="11">
    <location>
        <begin position="133"/>
        <end position="232"/>
    </location>
</feature>
<gene>
    <name evidence="12" type="primary">yycF_1</name>
    <name evidence="12" type="ORF">UC8_16230</name>
</gene>
<dbReference type="Pfam" id="PF00486">
    <property type="entry name" value="Trans_reg_C"/>
    <property type="match status" value="1"/>
</dbReference>
<dbReference type="InterPro" id="IPR011006">
    <property type="entry name" value="CheY-like_superfamily"/>
</dbReference>
<dbReference type="GO" id="GO:0000156">
    <property type="term" value="F:phosphorelay response regulator activity"/>
    <property type="evidence" value="ECO:0007669"/>
    <property type="project" value="TreeGrafter"/>
</dbReference>
<reference evidence="12 13" key="1">
    <citation type="submission" date="2019-08" db="EMBL/GenBank/DDBJ databases">
        <title>Deep-cultivation of Planctomycetes and their phenomic and genomic characterization uncovers novel biology.</title>
        <authorList>
            <person name="Wiegand S."/>
            <person name="Jogler M."/>
            <person name="Boedeker C."/>
            <person name="Pinto D."/>
            <person name="Vollmers J."/>
            <person name="Rivas-Marin E."/>
            <person name="Kohn T."/>
            <person name="Peeters S.H."/>
            <person name="Heuer A."/>
            <person name="Rast P."/>
            <person name="Oberbeckmann S."/>
            <person name="Bunk B."/>
            <person name="Jeske O."/>
            <person name="Meyerdierks A."/>
            <person name="Storesund J.E."/>
            <person name="Kallscheuer N."/>
            <person name="Luecker S."/>
            <person name="Lage O.M."/>
            <person name="Pohl T."/>
            <person name="Merkel B.J."/>
            <person name="Hornburger P."/>
            <person name="Mueller R.-W."/>
            <person name="Bruemmer F."/>
            <person name="Labrenz M."/>
            <person name="Spormann A.M."/>
            <person name="Op den Camp H."/>
            <person name="Overmann J."/>
            <person name="Amann R."/>
            <person name="Jetten M.S.M."/>
            <person name="Mascher T."/>
            <person name="Medema M.H."/>
            <person name="Devos D.P."/>
            <person name="Kaster A.-K."/>
            <person name="Ovreas L."/>
            <person name="Rohde M."/>
            <person name="Galperin M.Y."/>
            <person name="Jogler C."/>
        </authorList>
    </citation>
    <scope>NUCLEOTIDE SEQUENCE [LARGE SCALE GENOMIC DNA]</scope>
    <source>
        <strain evidence="12 13">UC8</strain>
    </source>
</reference>
<keyword evidence="5" id="KW-0805">Transcription regulation</keyword>
<dbReference type="InterPro" id="IPR036388">
    <property type="entry name" value="WH-like_DNA-bd_sf"/>
</dbReference>
<protein>
    <submittedName>
        <fullName evidence="12">Transcriptional regulatory protein YycF</fullName>
    </submittedName>
</protein>
<dbReference type="PROSITE" id="PS50110">
    <property type="entry name" value="RESPONSE_REGULATORY"/>
    <property type="match status" value="1"/>
</dbReference>
<keyword evidence="7" id="KW-0804">Transcription</keyword>
<evidence type="ECO:0000256" key="3">
    <source>
        <dbReference type="ARBA" id="ARBA00022553"/>
    </source>
</evidence>
<proteinExistence type="predicted"/>
<dbReference type="SMART" id="SM00448">
    <property type="entry name" value="REC"/>
    <property type="match status" value="1"/>
</dbReference>
<dbReference type="OrthoDB" id="272875at2"/>
<dbReference type="InterPro" id="IPR039420">
    <property type="entry name" value="WalR-like"/>
</dbReference>
<dbReference type="SUPFAM" id="SSF52172">
    <property type="entry name" value="CheY-like"/>
    <property type="match status" value="1"/>
</dbReference>
<keyword evidence="2" id="KW-0963">Cytoplasm</keyword>
<feature type="modified residue" description="4-aspartylphosphate" evidence="8">
    <location>
        <position position="53"/>
    </location>
</feature>
<dbReference type="Proteomes" id="UP000325286">
    <property type="component" value="Chromosome"/>
</dbReference>
<dbReference type="SMART" id="SM00862">
    <property type="entry name" value="Trans_reg_C"/>
    <property type="match status" value="1"/>
</dbReference>
<dbReference type="CDD" id="cd00383">
    <property type="entry name" value="trans_reg_C"/>
    <property type="match status" value="1"/>
</dbReference>
<evidence type="ECO:0000256" key="4">
    <source>
        <dbReference type="ARBA" id="ARBA00023012"/>
    </source>
</evidence>
<feature type="DNA-binding region" description="OmpR/PhoB-type" evidence="9">
    <location>
        <begin position="133"/>
        <end position="232"/>
    </location>
</feature>
<keyword evidence="6 9" id="KW-0238">DNA-binding</keyword>
<evidence type="ECO:0000256" key="2">
    <source>
        <dbReference type="ARBA" id="ARBA00022490"/>
    </source>
</evidence>
<dbReference type="PANTHER" id="PTHR48111">
    <property type="entry name" value="REGULATOR OF RPOS"/>
    <property type="match status" value="1"/>
</dbReference>
<dbReference type="InterPro" id="IPR001789">
    <property type="entry name" value="Sig_transdc_resp-reg_receiver"/>
</dbReference>
<evidence type="ECO:0000313" key="13">
    <source>
        <dbReference type="Proteomes" id="UP000325286"/>
    </source>
</evidence>
<dbReference type="GO" id="GO:0032993">
    <property type="term" value="C:protein-DNA complex"/>
    <property type="evidence" value="ECO:0007669"/>
    <property type="project" value="TreeGrafter"/>
</dbReference>
<keyword evidence="4" id="KW-0902">Two-component regulatory system</keyword>
<sequence>MKHHVLIVEDDAPLAFMVRDFLLEQGFDVTVEDDGKVAIELIGRKPFDALVLDIGLPGADGFDVCRSIRPHFEGPVIVLTARGEEIDEVIALEVGADDFMSKPVRPRALLARLKMHLRKSDTLAASSAEASSNEAILVGDLRIETACRTVLLAGQNIEITTAEYDLLLYLAERAGTIVDRKDVYLDLLEIPYDGLDRSIDLRVSRLRKKLNDDPTHPTRIKSIRGVGYLMAKPA</sequence>
<evidence type="ECO:0000256" key="6">
    <source>
        <dbReference type="ARBA" id="ARBA00023125"/>
    </source>
</evidence>
<keyword evidence="3 8" id="KW-0597">Phosphoprotein</keyword>
<evidence type="ECO:0000256" key="9">
    <source>
        <dbReference type="PROSITE-ProRule" id="PRU01091"/>
    </source>
</evidence>
<dbReference type="Gene3D" id="1.10.10.10">
    <property type="entry name" value="Winged helix-like DNA-binding domain superfamily/Winged helix DNA-binding domain"/>
    <property type="match status" value="1"/>
</dbReference>
<dbReference type="Gene3D" id="3.40.50.2300">
    <property type="match status" value="1"/>
</dbReference>
<feature type="domain" description="Response regulatory" evidence="10">
    <location>
        <begin position="4"/>
        <end position="117"/>
    </location>
</feature>
<dbReference type="KEGG" id="rul:UC8_16230"/>
<evidence type="ECO:0000256" key="5">
    <source>
        <dbReference type="ARBA" id="ARBA00023015"/>
    </source>
</evidence>
<comment type="subcellular location">
    <subcellularLocation>
        <location evidence="1">Cytoplasm</location>
    </subcellularLocation>
</comment>
<dbReference type="GO" id="GO:0000976">
    <property type="term" value="F:transcription cis-regulatory region binding"/>
    <property type="evidence" value="ECO:0007669"/>
    <property type="project" value="TreeGrafter"/>
</dbReference>
<dbReference type="RefSeq" id="WP_068133207.1">
    <property type="nucleotide sequence ID" value="NZ_CP042914.1"/>
</dbReference>
<dbReference type="PROSITE" id="PS51755">
    <property type="entry name" value="OMPR_PHOB"/>
    <property type="match status" value="1"/>
</dbReference>